<dbReference type="STRING" id="1802519.A2961_00805"/>
<organism evidence="1 2">
    <name type="scientific">Candidatus Woesebacteria bacterium RIFCSPLOWO2_01_FULL_39_21</name>
    <dbReference type="NCBI Taxonomy" id="1802519"/>
    <lineage>
        <taxon>Bacteria</taxon>
        <taxon>Candidatus Woeseibacteriota</taxon>
    </lineage>
</organism>
<name>A0A1F8BMP1_9BACT</name>
<comment type="caution">
    <text evidence="1">The sequence shown here is derived from an EMBL/GenBank/DDBJ whole genome shotgun (WGS) entry which is preliminary data.</text>
</comment>
<accession>A0A1F8BMP1</accession>
<dbReference type="EMBL" id="MGHF01000002">
    <property type="protein sequence ID" value="OGM65220.1"/>
    <property type="molecule type" value="Genomic_DNA"/>
</dbReference>
<sequence length="225" mass="26371">MIDIPLIRQDSKSDDCLRCCVLMVFKYFGDKITKDEVWKKLHVYKKHSGLWGAYFTDLGKIAIKKGYQATIHHYDWHFWNNNTVDSNNKSTKSLISALKELKKDKKEFGTKKEISKQISYLKLGGLFKFELPNLKVIDSYLQKNTPVIISLWGQDIYKNPKEDYRHTIIIKGKDGDNYLINDSLFALEKIDKDHLDYATKRRGGWMMVIEPKPDTSKLKQEILKF</sequence>
<gene>
    <name evidence="1" type="ORF">A2961_00805</name>
</gene>
<evidence type="ECO:0008006" key="3">
    <source>
        <dbReference type="Google" id="ProtNLM"/>
    </source>
</evidence>
<reference evidence="1 2" key="1">
    <citation type="journal article" date="2016" name="Nat. Commun.">
        <title>Thousands of microbial genomes shed light on interconnected biogeochemical processes in an aquifer system.</title>
        <authorList>
            <person name="Anantharaman K."/>
            <person name="Brown C.T."/>
            <person name="Hug L.A."/>
            <person name="Sharon I."/>
            <person name="Castelle C.J."/>
            <person name="Probst A.J."/>
            <person name="Thomas B.C."/>
            <person name="Singh A."/>
            <person name="Wilkins M.J."/>
            <person name="Karaoz U."/>
            <person name="Brodie E.L."/>
            <person name="Williams K.H."/>
            <person name="Hubbard S.S."/>
            <person name="Banfield J.F."/>
        </authorList>
    </citation>
    <scope>NUCLEOTIDE SEQUENCE [LARGE SCALE GENOMIC DNA]</scope>
</reference>
<evidence type="ECO:0000313" key="1">
    <source>
        <dbReference type="EMBL" id="OGM65220.1"/>
    </source>
</evidence>
<proteinExistence type="predicted"/>
<dbReference type="Proteomes" id="UP000177082">
    <property type="component" value="Unassembled WGS sequence"/>
</dbReference>
<dbReference type="AlphaFoldDB" id="A0A1F8BMP1"/>
<protein>
    <recommendedName>
        <fullName evidence="3">Peptidase C39-like domain-containing protein</fullName>
    </recommendedName>
</protein>
<evidence type="ECO:0000313" key="2">
    <source>
        <dbReference type="Proteomes" id="UP000177082"/>
    </source>
</evidence>
<dbReference type="Gene3D" id="3.90.70.10">
    <property type="entry name" value="Cysteine proteinases"/>
    <property type="match status" value="1"/>
</dbReference>